<proteinExistence type="predicted"/>
<dbReference type="SMART" id="SM00448">
    <property type="entry name" value="REC"/>
    <property type="match status" value="1"/>
</dbReference>
<protein>
    <submittedName>
        <fullName evidence="4">Response regulator</fullName>
    </submittedName>
</protein>
<dbReference type="InterPro" id="IPR011006">
    <property type="entry name" value="CheY-like_superfamily"/>
</dbReference>
<dbReference type="InterPro" id="IPR050595">
    <property type="entry name" value="Bact_response_regulator"/>
</dbReference>
<gene>
    <name evidence="4" type="ORF">SH580_11510</name>
</gene>
<dbReference type="CDD" id="cd17546">
    <property type="entry name" value="REC_hyHK_CKI1_RcsC-like"/>
    <property type="match status" value="1"/>
</dbReference>
<name>A0ABZ0RDP3_9BACT</name>
<dbReference type="PROSITE" id="PS50110">
    <property type="entry name" value="RESPONSE_REGULATORY"/>
    <property type="match status" value="1"/>
</dbReference>
<dbReference type="PANTHER" id="PTHR44591">
    <property type="entry name" value="STRESS RESPONSE REGULATOR PROTEIN 1"/>
    <property type="match status" value="1"/>
</dbReference>
<evidence type="ECO:0000256" key="1">
    <source>
        <dbReference type="ARBA" id="ARBA00022553"/>
    </source>
</evidence>
<dbReference type="PANTHER" id="PTHR44591:SF3">
    <property type="entry name" value="RESPONSE REGULATORY DOMAIN-CONTAINING PROTEIN"/>
    <property type="match status" value="1"/>
</dbReference>
<dbReference type="EMBL" id="CP138858">
    <property type="protein sequence ID" value="WPJ94061.1"/>
    <property type="molecule type" value="Genomic_DNA"/>
</dbReference>
<evidence type="ECO:0000256" key="2">
    <source>
        <dbReference type="PROSITE-ProRule" id="PRU00169"/>
    </source>
</evidence>
<organism evidence="4 5">
    <name type="scientific">Coraliomargarita algicola</name>
    <dbReference type="NCBI Taxonomy" id="3092156"/>
    <lineage>
        <taxon>Bacteria</taxon>
        <taxon>Pseudomonadati</taxon>
        <taxon>Verrucomicrobiota</taxon>
        <taxon>Opitutia</taxon>
        <taxon>Puniceicoccales</taxon>
        <taxon>Coraliomargaritaceae</taxon>
        <taxon>Coraliomargarita</taxon>
    </lineage>
</organism>
<dbReference type="InterPro" id="IPR001789">
    <property type="entry name" value="Sig_transdc_resp-reg_receiver"/>
</dbReference>
<dbReference type="RefSeq" id="WP_319831024.1">
    <property type="nucleotide sequence ID" value="NZ_CP138858.1"/>
</dbReference>
<sequence>MKILVAEDDQISRKLLSTTLKQFGHEVQAFDNGADAWDAFDASPVRVIVSDWLMPKLDGLDFCRKVRKRSATEYTYFILLTANVQGKDTYMEAMNAGIDDFLAKPLDRDQIWMRLRVAERILKYATVIQDLESMLPICSYCKKVRDDNNYWQQVETYLSKRTGTSFSHSVCPTCYTNKVKPELDKIKKVEPR</sequence>
<reference evidence="4 5" key="1">
    <citation type="submission" date="2023-11" db="EMBL/GenBank/DDBJ databases">
        <title>Coraliomargarita sp. nov., isolated from marine algae.</title>
        <authorList>
            <person name="Lee J.K."/>
            <person name="Baek J.H."/>
            <person name="Kim J.M."/>
            <person name="Choi D.G."/>
            <person name="Jeon C.O."/>
        </authorList>
    </citation>
    <scope>NUCLEOTIDE SEQUENCE [LARGE SCALE GENOMIC DNA]</scope>
    <source>
        <strain evidence="4 5">J2-16</strain>
    </source>
</reference>
<dbReference type="Gene3D" id="3.40.50.2300">
    <property type="match status" value="1"/>
</dbReference>
<keyword evidence="1 2" id="KW-0597">Phosphoprotein</keyword>
<evidence type="ECO:0000259" key="3">
    <source>
        <dbReference type="PROSITE" id="PS50110"/>
    </source>
</evidence>
<keyword evidence="5" id="KW-1185">Reference proteome</keyword>
<evidence type="ECO:0000313" key="5">
    <source>
        <dbReference type="Proteomes" id="UP001324993"/>
    </source>
</evidence>
<dbReference type="SUPFAM" id="SSF52172">
    <property type="entry name" value="CheY-like"/>
    <property type="match status" value="1"/>
</dbReference>
<dbReference type="Proteomes" id="UP001324993">
    <property type="component" value="Chromosome"/>
</dbReference>
<feature type="modified residue" description="4-aspartylphosphate" evidence="2">
    <location>
        <position position="51"/>
    </location>
</feature>
<evidence type="ECO:0000313" key="4">
    <source>
        <dbReference type="EMBL" id="WPJ94061.1"/>
    </source>
</evidence>
<dbReference type="Pfam" id="PF00072">
    <property type="entry name" value="Response_reg"/>
    <property type="match status" value="1"/>
</dbReference>
<feature type="domain" description="Response regulatory" evidence="3">
    <location>
        <begin position="2"/>
        <end position="119"/>
    </location>
</feature>
<accession>A0ABZ0RDP3</accession>